<dbReference type="Proteomes" id="UP000838756">
    <property type="component" value="Unassembled WGS sequence"/>
</dbReference>
<proteinExistence type="predicted"/>
<name>A0A8S4RM94_9NEOP</name>
<dbReference type="AlphaFoldDB" id="A0A8S4RM94"/>
<organism evidence="1 2">
    <name type="scientific">Pararge aegeria aegeria</name>
    <dbReference type="NCBI Taxonomy" id="348720"/>
    <lineage>
        <taxon>Eukaryota</taxon>
        <taxon>Metazoa</taxon>
        <taxon>Ecdysozoa</taxon>
        <taxon>Arthropoda</taxon>
        <taxon>Hexapoda</taxon>
        <taxon>Insecta</taxon>
        <taxon>Pterygota</taxon>
        <taxon>Neoptera</taxon>
        <taxon>Endopterygota</taxon>
        <taxon>Lepidoptera</taxon>
        <taxon>Glossata</taxon>
        <taxon>Ditrysia</taxon>
        <taxon>Papilionoidea</taxon>
        <taxon>Nymphalidae</taxon>
        <taxon>Satyrinae</taxon>
        <taxon>Satyrini</taxon>
        <taxon>Parargina</taxon>
        <taxon>Pararge</taxon>
    </lineage>
</organism>
<gene>
    <name evidence="1" type="primary">jg21473</name>
    <name evidence="1" type="ORF">PAEG_LOCUS16169</name>
</gene>
<reference evidence="1" key="1">
    <citation type="submission" date="2022-03" db="EMBL/GenBank/DDBJ databases">
        <authorList>
            <person name="Lindestad O."/>
        </authorList>
    </citation>
    <scope>NUCLEOTIDE SEQUENCE</scope>
</reference>
<keyword evidence="2" id="KW-1185">Reference proteome</keyword>
<accession>A0A8S4RM94</accession>
<dbReference type="EMBL" id="CAKXAJ010025439">
    <property type="protein sequence ID" value="CAH2239464.1"/>
    <property type="molecule type" value="Genomic_DNA"/>
</dbReference>
<evidence type="ECO:0000313" key="2">
    <source>
        <dbReference type="Proteomes" id="UP000838756"/>
    </source>
</evidence>
<protein>
    <submittedName>
        <fullName evidence="1">Jg21473 protein</fullName>
    </submittedName>
</protein>
<sequence length="69" mass="7503">MGRAQNFAMRRAPGLDDIGGNEVHRAEGVSCEDSDLGSARRNGIVINLLQLTGHNTFIDLTIIHCKVNI</sequence>
<evidence type="ECO:0000313" key="1">
    <source>
        <dbReference type="EMBL" id="CAH2239464.1"/>
    </source>
</evidence>
<comment type="caution">
    <text evidence="1">The sequence shown here is derived from an EMBL/GenBank/DDBJ whole genome shotgun (WGS) entry which is preliminary data.</text>
</comment>